<dbReference type="Pfam" id="PF04892">
    <property type="entry name" value="VanZ"/>
    <property type="match status" value="1"/>
</dbReference>
<feature type="transmembrane region" description="Helical" evidence="1">
    <location>
        <begin position="64"/>
        <end position="85"/>
    </location>
</feature>
<feature type="transmembrane region" description="Helical" evidence="1">
    <location>
        <begin position="97"/>
        <end position="116"/>
    </location>
</feature>
<dbReference type="KEGG" id="bih:BIP78_0569"/>
<protein>
    <recommendedName>
        <fullName evidence="2">VanZ-like domain-containing protein</fullName>
    </recommendedName>
</protein>
<reference evidence="4" key="1">
    <citation type="submission" date="2018-12" db="EMBL/GenBank/DDBJ databases">
        <title>Complete genome sequence of an uncultured bacterium of the candidate phylum Bipolaricaulota.</title>
        <authorList>
            <person name="Kadnikov V.V."/>
            <person name="Mardanov A.V."/>
            <person name="Beletsky A.V."/>
            <person name="Frank Y.A."/>
            <person name="Karnachuk O.V."/>
            <person name="Ravin N.V."/>
        </authorList>
    </citation>
    <scope>NUCLEOTIDE SEQUENCE [LARGE SCALE GENOMIC DNA]</scope>
</reference>
<accession>A0A410FTC4</accession>
<feature type="domain" description="VanZ-like" evidence="2">
    <location>
        <begin position="51"/>
        <end position="111"/>
    </location>
</feature>
<dbReference type="InterPro" id="IPR006976">
    <property type="entry name" value="VanZ-like"/>
</dbReference>
<sequence length="128" mass="13605">MRGIRWTLVLVWMGFLAYLSLGRAYPPPVEGMLAVTGTTLLHFAGYAVLSTALGWALGGRARRLVAAASLAFAYGGALEALQLLVPARTANWADLGINLAGALTGTLIALLAVRLFRWARPNRGKTPT</sequence>
<evidence type="ECO:0000259" key="2">
    <source>
        <dbReference type="Pfam" id="PF04892"/>
    </source>
</evidence>
<dbReference type="AlphaFoldDB" id="A0A410FTC4"/>
<dbReference type="Proteomes" id="UP000287233">
    <property type="component" value="Chromosome"/>
</dbReference>
<dbReference type="EMBL" id="CP034928">
    <property type="protein sequence ID" value="QAA76335.1"/>
    <property type="molecule type" value="Genomic_DNA"/>
</dbReference>
<keyword evidence="1" id="KW-1133">Transmembrane helix</keyword>
<organism evidence="3 4">
    <name type="scientific">Bipolaricaulis sibiricus</name>
    <dbReference type="NCBI Taxonomy" id="2501609"/>
    <lineage>
        <taxon>Bacteria</taxon>
        <taxon>Candidatus Bipolaricaulota</taxon>
        <taxon>Candidatus Bipolaricaulia</taxon>
        <taxon>Candidatus Bipolaricaulales</taxon>
        <taxon>Candidatus Bipolaricaulaceae</taxon>
        <taxon>Candidatus Bipolaricaulis</taxon>
    </lineage>
</organism>
<name>A0A410FTC4_BIPS1</name>
<evidence type="ECO:0000313" key="3">
    <source>
        <dbReference type="EMBL" id="QAA76335.1"/>
    </source>
</evidence>
<evidence type="ECO:0000313" key="4">
    <source>
        <dbReference type="Proteomes" id="UP000287233"/>
    </source>
</evidence>
<evidence type="ECO:0000256" key="1">
    <source>
        <dbReference type="SAM" id="Phobius"/>
    </source>
</evidence>
<gene>
    <name evidence="3" type="ORF">BIP78_0569</name>
</gene>
<dbReference type="NCBIfam" id="NF037970">
    <property type="entry name" value="vanZ_1"/>
    <property type="match status" value="1"/>
</dbReference>
<keyword evidence="1" id="KW-0812">Transmembrane</keyword>
<keyword evidence="1" id="KW-0472">Membrane</keyword>
<feature type="transmembrane region" description="Helical" evidence="1">
    <location>
        <begin position="40"/>
        <end position="57"/>
    </location>
</feature>
<proteinExistence type="predicted"/>